<evidence type="ECO:0000313" key="5">
    <source>
        <dbReference type="EMBL" id="MDI4646361.1"/>
    </source>
</evidence>
<proteinExistence type="inferred from homology"/>
<dbReference type="PANTHER" id="PTHR43649:SF29">
    <property type="entry name" value="OSMOPROTECTIVE COMPOUNDS-BINDING PROTEIN GGTB"/>
    <property type="match status" value="1"/>
</dbReference>
<dbReference type="EMBL" id="JAGRPV010000001">
    <property type="protein sequence ID" value="MDI4646361.1"/>
    <property type="molecule type" value="Genomic_DNA"/>
</dbReference>
<dbReference type="Pfam" id="PF01547">
    <property type="entry name" value="SBP_bac_1"/>
    <property type="match status" value="1"/>
</dbReference>
<evidence type="ECO:0000256" key="2">
    <source>
        <dbReference type="ARBA" id="ARBA00022448"/>
    </source>
</evidence>
<dbReference type="Proteomes" id="UP001161691">
    <property type="component" value="Unassembled WGS sequence"/>
</dbReference>
<evidence type="ECO:0000256" key="4">
    <source>
        <dbReference type="SAM" id="SignalP"/>
    </source>
</evidence>
<protein>
    <submittedName>
        <fullName evidence="5">Extracellular solute-binding protein</fullName>
    </submittedName>
</protein>
<comment type="caution">
    <text evidence="5">The sequence shown here is derived from an EMBL/GenBank/DDBJ whole genome shotgun (WGS) entry which is preliminary data.</text>
</comment>
<dbReference type="RefSeq" id="WP_282909224.1">
    <property type="nucleotide sequence ID" value="NZ_JAGRPV010000001.1"/>
</dbReference>
<feature type="signal peptide" evidence="4">
    <location>
        <begin position="1"/>
        <end position="23"/>
    </location>
</feature>
<evidence type="ECO:0000256" key="3">
    <source>
        <dbReference type="SAM" id="MobiDB-lite"/>
    </source>
</evidence>
<comment type="similarity">
    <text evidence="1">Belongs to the bacterial solute-binding protein 1 family.</text>
</comment>
<dbReference type="Gene3D" id="3.40.190.10">
    <property type="entry name" value="Periplasmic binding protein-like II"/>
    <property type="match status" value="1"/>
</dbReference>
<dbReference type="PROSITE" id="PS51257">
    <property type="entry name" value="PROKAR_LIPOPROTEIN"/>
    <property type="match status" value="1"/>
</dbReference>
<keyword evidence="2" id="KW-0813">Transport</keyword>
<gene>
    <name evidence="5" type="ORF">KB449_15385</name>
</gene>
<dbReference type="InterPro" id="IPR050490">
    <property type="entry name" value="Bact_solute-bd_prot1"/>
</dbReference>
<name>A0ABT6THS1_9BACL</name>
<organism evidence="5 6">
    <name type="scientific">Cohnella hashimotonis</name>
    <dbReference type="NCBI Taxonomy" id="2826895"/>
    <lineage>
        <taxon>Bacteria</taxon>
        <taxon>Bacillati</taxon>
        <taxon>Bacillota</taxon>
        <taxon>Bacilli</taxon>
        <taxon>Bacillales</taxon>
        <taxon>Paenibacillaceae</taxon>
        <taxon>Cohnella</taxon>
    </lineage>
</organism>
<dbReference type="SUPFAM" id="SSF53850">
    <property type="entry name" value="Periplasmic binding protein-like II"/>
    <property type="match status" value="1"/>
</dbReference>
<reference evidence="5" key="1">
    <citation type="submission" date="2023-04" db="EMBL/GenBank/DDBJ databases">
        <title>Comparative genomic analysis of Cohnella hashimotonis sp. nov., isolated from the International Space Station.</title>
        <authorList>
            <person name="Venkateswaran K."/>
            <person name="Simpson A."/>
        </authorList>
    </citation>
    <scope>NUCLEOTIDE SEQUENCE</scope>
    <source>
        <strain evidence="5">F6_2S_P_1</strain>
    </source>
</reference>
<keyword evidence="6" id="KW-1185">Reference proteome</keyword>
<dbReference type="InterPro" id="IPR006059">
    <property type="entry name" value="SBP"/>
</dbReference>
<feature type="region of interest" description="Disordered" evidence="3">
    <location>
        <begin position="29"/>
        <end position="57"/>
    </location>
</feature>
<sequence>MLALKKKGILLTSLMSMALAVSACGSNSNGNSASGSPSASASGNVSPSASSPASSSAAAPAGAKQKLTLMIAWPGDSIGQSEEKLVAEHFKDKYDITFKPVSDPEKTIKTTIASGNPVDLAFYWPGQMDTFVNADMALDLTPYLEANNGEWKNAFVDGALTKGIYNDKVYAVPITPVYYSMLANKDLLDQAGVTLPDYPTWDEFKTALTTIKEKLGIAPFGNSWASWTHRSFLQSIWPDDAKEHEWSQGQIPFTDPAVVKAFDEVKTLYDDGYMYPGKGALTVTQDQVLSGFKSGKVAIVAWINFLSDQAIKNSGLKNVQVVSWPHMGPRVKIPGDSNGYMIPANAKHPEASIEILKYLTSLEVAQHRVDNGSPVSIKGVTAADPNISKFGRDASKLYTEKEILTLSPKLNEYLDQKMPANYVFNPKSALAELEKLRLEAIKDKK</sequence>
<evidence type="ECO:0000256" key="1">
    <source>
        <dbReference type="ARBA" id="ARBA00008520"/>
    </source>
</evidence>
<evidence type="ECO:0000313" key="6">
    <source>
        <dbReference type="Proteomes" id="UP001161691"/>
    </source>
</evidence>
<dbReference type="PANTHER" id="PTHR43649">
    <property type="entry name" value="ARABINOSE-BINDING PROTEIN-RELATED"/>
    <property type="match status" value="1"/>
</dbReference>
<feature type="chain" id="PRO_5045133124" evidence="4">
    <location>
        <begin position="24"/>
        <end position="445"/>
    </location>
</feature>
<keyword evidence="4" id="KW-0732">Signal</keyword>
<accession>A0ABT6THS1</accession>